<feature type="region of interest" description="Disordered" evidence="1">
    <location>
        <begin position="1"/>
        <end position="29"/>
    </location>
</feature>
<dbReference type="RefSeq" id="WP_209854075.1">
    <property type="nucleotide sequence ID" value="NZ_JAGGJV010000006.1"/>
</dbReference>
<gene>
    <name evidence="2" type="ORF">J2Z75_003596</name>
</gene>
<dbReference type="EMBL" id="JAGGJV010000006">
    <property type="protein sequence ID" value="MBP1860075.1"/>
    <property type="molecule type" value="Genomic_DNA"/>
</dbReference>
<accession>A0ABS4EQ51</accession>
<keyword evidence="3" id="KW-1185">Reference proteome</keyword>
<proteinExistence type="predicted"/>
<evidence type="ECO:0000313" key="3">
    <source>
        <dbReference type="Proteomes" id="UP000823786"/>
    </source>
</evidence>
<protein>
    <recommendedName>
        <fullName evidence="4">Glycosyltransferase</fullName>
    </recommendedName>
</protein>
<reference evidence="2 3" key="1">
    <citation type="submission" date="2021-03" db="EMBL/GenBank/DDBJ databases">
        <title>Genomic Encyclopedia of Type Strains, Phase IV (KMG-IV): sequencing the most valuable type-strain genomes for metagenomic binning, comparative biology and taxonomic classification.</title>
        <authorList>
            <person name="Goeker M."/>
        </authorList>
    </citation>
    <scope>NUCLEOTIDE SEQUENCE [LARGE SCALE GENOMIC DNA]</scope>
    <source>
        <strain evidence="2 3">DSM 26427</strain>
    </source>
</reference>
<dbReference type="SUPFAM" id="SSF53448">
    <property type="entry name" value="Nucleotide-diphospho-sugar transferases"/>
    <property type="match status" value="1"/>
</dbReference>
<dbReference type="InterPro" id="IPR029044">
    <property type="entry name" value="Nucleotide-diphossugar_trans"/>
</dbReference>
<name>A0ABS4EQ51_9HYPH</name>
<dbReference type="Proteomes" id="UP000823786">
    <property type="component" value="Unassembled WGS sequence"/>
</dbReference>
<sequence length="398" mass="44126">MAEVPTSFIPSKSGMPINSEGNWRKTGGGFAGDQDAQAWGSRRILYARFQQHLGLPTMTQLSISMPSNRNLQNARAAIETALIYAEKADCRLIVSDNSGDAAKRAYFENRSDRLTYVVPEGDDPAVNMLNALSHVETPFVMPMGDDDEIYLLDGIQRISLVDLPKDTIGIRPRSYAWSATQGVQQVDRFTLTADDAGTRVLEYNAKARGNNSTYYSSYRTDVFRGLATLFQKAHPTRGGYCDWALSFAFAAAGKFAYDPATIYRYDLGSWTGREGVEASKARLFRQAGLPEEAEKFSPLLRFVDTHVFLMWAGLRLSEQERQGAQMSNARLALGTFIKDVGETPHNYGEEVVYLTKLIQETPDVASAFQIALLVLDRLLPGLSARYVDFYNSSINAAA</sequence>
<organism evidence="2 3">
    <name type="scientific">Rhizobium herbae</name>
    <dbReference type="NCBI Taxonomy" id="508661"/>
    <lineage>
        <taxon>Bacteria</taxon>
        <taxon>Pseudomonadati</taxon>
        <taxon>Pseudomonadota</taxon>
        <taxon>Alphaproteobacteria</taxon>
        <taxon>Hyphomicrobiales</taxon>
        <taxon>Rhizobiaceae</taxon>
        <taxon>Rhizobium/Agrobacterium group</taxon>
        <taxon>Rhizobium</taxon>
    </lineage>
</organism>
<evidence type="ECO:0008006" key="4">
    <source>
        <dbReference type="Google" id="ProtNLM"/>
    </source>
</evidence>
<evidence type="ECO:0000313" key="2">
    <source>
        <dbReference type="EMBL" id="MBP1860075.1"/>
    </source>
</evidence>
<comment type="caution">
    <text evidence="2">The sequence shown here is derived from an EMBL/GenBank/DDBJ whole genome shotgun (WGS) entry which is preliminary data.</text>
</comment>
<evidence type="ECO:0000256" key="1">
    <source>
        <dbReference type="SAM" id="MobiDB-lite"/>
    </source>
</evidence>